<dbReference type="EMBL" id="UYYF01004957">
    <property type="protein sequence ID" value="VDN07725.1"/>
    <property type="molecule type" value="Genomic_DNA"/>
</dbReference>
<dbReference type="WBParaSite" id="TCLT_0001006401-mRNA-1">
    <property type="protein sequence ID" value="TCLT_0001006401-mRNA-1"/>
    <property type="gene ID" value="TCLT_0001006401"/>
</dbReference>
<accession>A0A0N5DA78</accession>
<reference evidence="3" key="1">
    <citation type="submission" date="2017-02" db="UniProtKB">
        <authorList>
            <consortium name="WormBaseParasite"/>
        </authorList>
    </citation>
    <scope>IDENTIFICATION</scope>
</reference>
<evidence type="ECO:0000313" key="3">
    <source>
        <dbReference type="WBParaSite" id="TCLT_0001006401-mRNA-1"/>
    </source>
</evidence>
<organism evidence="3">
    <name type="scientific">Thelazia callipaeda</name>
    <name type="common">Oriental eyeworm</name>
    <name type="synonym">Parasitic nematode</name>
    <dbReference type="NCBI Taxonomy" id="103827"/>
    <lineage>
        <taxon>Eukaryota</taxon>
        <taxon>Metazoa</taxon>
        <taxon>Ecdysozoa</taxon>
        <taxon>Nematoda</taxon>
        <taxon>Chromadorea</taxon>
        <taxon>Rhabditida</taxon>
        <taxon>Spirurina</taxon>
        <taxon>Spiruromorpha</taxon>
        <taxon>Thelazioidea</taxon>
        <taxon>Thelaziidae</taxon>
        <taxon>Thelazia</taxon>
    </lineage>
</organism>
<evidence type="ECO:0000313" key="1">
    <source>
        <dbReference type="EMBL" id="VDN07725.1"/>
    </source>
</evidence>
<dbReference type="Proteomes" id="UP000276776">
    <property type="component" value="Unassembled WGS sequence"/>
</dbReference>
<gene>
    <name evidence="1" type="ORF">TCLT_LOCUS10053</name>
</gene>
<protein>
    <submittedName>
        <fullName evidence="3">Transposase</fullName>
    </submittedName>
</protein>
<reference evidence="1 2" key="2">
    <citation type="submission" date="2018-11" db="EMBL/GenBank/DDBJ databases">
        <authorList>
            <consortium name="Pathogen Informatics"/>
        </authorList>
    </citation>
    <scope>NUCLEOTIDE SEQUENCE [LARGE SCALE GENOMIC DNA]</scope>
</reference>
<sequence length="39" mass="4094">MIIGVTKGRSELITFGCIDAKAPKGATKRIDTQQLASSS</sequence>
<evidence type="ECO:0000313" key="2">
    <source>
        <dbReference type="Proteomes" id="UP000276776"/>
    </source>
</evidence>
<proteinExistence type="predicted"/>
<dbReference type="AlphaFoldDB" id="A0A0N5DA78"/>
<keyword evidence="2" id="KW-1185">Reference proteome</keyword>
<name>A0A0N5DA78_THECL</name>